<dbReference type="EMBL" id="VJXY01000009">
    <property type="protein sequence ID" value="MBD6616273.1"/>
    <property type="molecule type" value="Genomic_DNA"/>
</dbReference>
<dbReference type="PANTHER" id="PTHR38811">
    <property type="match status" value="1"/>
</dbReference>
<keyword evidence="2" id="KW-0808">Transferase</keyword>
<dbReference type="GO" id="GO:0008939">
    <property type="term" value="F:nicotinate-nucleotide-dimethylbenzimidazole phosphoribosyltransferase activity"/>
    <property type="evidence" value="ECO:0007669"/>
    <property type="project" value="InterPro"/>
</dbReference>
<gene>
    <name evidence="2" type="ORF">FNW02_10600</name>
</gene>
<organism evidence="2 3">
    <name type="scientific">Komarekiella delphini-convector SJRDD-AB1</name>
    <dbReference type="NCBI Taxonomy" id="2593771"/>
    <lineage>
        <taxon>Bacteria</taxon>
        <taxon>Bacillati</taxon>
        <taxon>Cyanobacteriota</taxon>
        <taxon>Cyanophyceae</taxon>
        <taxon>Nostocales</taxon>
        <taxon>Nostocaceae</taxon>
        <taxon>Komarekiella</taxon>
        <taxon>Komarekiella delphini-convector</taxon>
    </lineage>
</organism>
<dbReference type="RefSeq" id="WP_191757510.1">
    <property type="nucleotide sequence ID" value="NZ_VJXY01000009.1"/>
</dbReference>
<evidence type="ECO:0000256" key="1">
    <source>
        <dbReference type="HAMAP-Rule" id="MF_01086"/>
    </source>
</evidence>
<dbReference type="Gene3D" id="3.40.50.10210">
    <property type="match status" value="1"/>
</dbReference>
<accession>A0AA40SWG7</accession>
<dbReference type="Proteomes" id="UP001165986">
    <property type="component" value="Unassembled WGS sequence"/>
</dbReference>
<dbReference type="InterPro" id="IPR003200">
    <property type="entry name" value="Nict_dMeBzImd_PRibTrfase"/>
</dbReference>
<evidence type="ECO:0000313" key="3">
    <source>
        <dbReference type="Proteomes" id="UP001165986"/>
    </source>
</evidence>
<dbReference type="CDD" id="cd02439">
    <property type="entry name" value="DMB-PRT_CobT"/>
    <property type="match status" value="1"/>
</dbReference>
<dbReference type="PANTHER" id="PTHR38811:SF1">
    <property type="entry name" value="UPF0284 PROTEIN SLL1500"/>
    <property type="match status" value="1"/>
</dbReference>
<comment type="similarity">
    <text evidence="1">Belongs to the UPF0284 family.</text>
</comment>
<name>A0AA40SWG7_9NOST</name>
<dbReference type="NCBIfam" id="NF003373">
    <property type="entry name" value="PRK04447.1-6"/>
    <property type="match status" value="1"/>
</dbReference>
<evidence type="ECO:0000313" key="2">
    <source>
        <dbReference type="EMBL" id="MBD6616273.1"/>
    </source>
</evidence>
<keyword evidence="2" id="KW-0328">Glycosyltransferase</keyword>
<keyword evidence="3" id="KW-1185">Reference proteome</keyword>
<dbReference type="InterPro" id="IPR036087">
    <property type="entry name" value="Nict_dMeBzImd_PRibTrfase_sf"/>
</dbReference>
<dbReference type="HAMAP" id="MF_01086">
    <property type="entry name" value="UPF0284"/>
    <property type="match status" value="1"/>
</dbReference>
<comment type="caution">
    <text evidence="2">The sequence shown here is derived from an EMBL/GenBank/DDBJ whole genome shotgun (WGS) entry which is preliminary data.</text>
</comment>
<protein>
    <recommendedName>
        <fullName evidence="1">UPF0284 protein FNW02_10600</fullName>
    </recommendedName>
</protein>
<dbReference type="AlphaFoldDB" id="A0AA40SWG7"/>
<dbReference type="SUPFAM" id="SSF52733">
    <property type="entry name" value="Nicotinate mononucleotide:5,6-dimethylbenzimidazole phosphoribosyltransferase (CobT)"/>
    <property type="match status" value="2"/>
</dbReference>
<dbReference type="InterPro" id="IPR002805">
    <property type="entry name" value="Nict_dMeBzImd_PRibTrfase_arc"/>
</dbReference>
<sequence>MIRIYTQIEQGEEWLQRHRGCVPVFTCVLGFTETGLIPGISAAGRTPEDRKYTACADAEFLYYGSERKPQYPLPPLAAGASPVLISRAVVEAFKIPVYLFNAGLPQPPAVPAIDLGGTPARCLSKGVAMELTTVRHLLEQGLLWGERLAGNIQQGYLILGECVVGGTTTALAILTGLGIEAAGKVNSSHPVCNHAQKWALVQAGLERIRGRGEAGKAGGAAREVARRVSLQANFGEAKVISSLSPLSPSSFSIDPLELVAAVGDPMQVVVAGMAIAASRSCGVLLAGGTQMLAVYALMSAIAQAYSLSWQPTEVIVGTTRWVAEDLTGSTVDLALSLAKSSLTQSGGTPPLLATQLSFADSRYSQFQAYEQGFVKEGMGAGAACIAAHLSYDWQQNQLLAAIENQFERLCLVNSQ</sequence>
<proteinExistence type="inferred from homology"/>
<reference evidence="2" key="1">
    <citation type="submission" date="2019-07" db="EMBL/GenBank/DDBJ databases">
        <title>Toxilogical consequences of a new and cryptic species of cyanobacteria (Komarekiella delphini-convector) recovered from the epidermis of a bottlenose dolphin and 1500 ft. in the air.</title>
        <authorList>
            <person name="Brown A.O."/>
            <person name="Dvorak P."/>
            <person name="Villanueva C.D."/>
            <person name="Foss A.J."/>
            <person name="Garvey A.D."/>
            <person name="Gibson Q.A."/>
            <person name="Johansen J.R."/>
            <person name="Casamatta D.A."/>
        </authorList>
    </citation>
    <scope>NUCLEOTIDE SEQUENCE</scope>
    <source>
        <strain evidence="2">SJRDD-AB1</strain>
    </source>
</reference>